<evidence type="ECO:0000313" key="4">
    <source>
        <dbReference type="EMBL" id="GIH69754.1"/>
    </source>
</evidence>
<sequence>MAECFAVVDATDWLVELFEAGGSEEKVWLTEPKTGRRALFKPNLRHDNAEQADHWPEKLASELAGQIGTPAARIDLAVRNGQRGCLSYDVTPSDWELQPGWVLLTHLLGRHDPMDKKHQGHTLTNIRIVLHDYDQPGGFAGPSDMTAFDVFVGYLVLDALIANRDRHPANWAVLRGPTKKDQQLSPSFDHATSLGFSLTDQERIRRMNHQREWEAFLKKGTAHRFEGCRRLSLVDFAVQGLSLLRADARQYWLDQLSSYNKDQMVALAESIPEMSEAARTFAVELVDTNRRRLLDA</sequence>
<gene>
    <name evidence="4" type="ORF">Mth01_20070</name>
</gene>
<feature type="domain" description="HipA-like C-terminal" evidence="3">
    <location>
        <begin position="20"/>
        <end position="215"/>
    </location>
</feature>
<reference evidence="4" key="1">
    <citation type="submission" date="2021-01" db="EMBL/GenBank/DDBJ databases">
        <title>Whole genome shotgun sequence of Sphaerimonospora thailandensis NBRC 107569.</title>
        <authorList>
            <person name="Komaki H."/>
            <person name="Tamura T."/>
        </authorList>
    </citation>
    <scope>NUCLEOTIDE SEQUENCE</scope>
    <source>
        <strain evidence="4">NBRC 107569</strain>
    </source>
</reference>
<dbReference type="InterPro" id="IPR012893">
    <property type="entry name" value="HipA-like_C"/>
</dbReference>
<dbReference type="RefSeq" id="WP_204014908.1">
    <property type="nucleotide sequence ID" value="NZ_BOOG01000017.1"/>
</dbReference>
<keyword evidence="2" id="KW-0418">Kinase</keyword>
<dbReference type="Pfam" id="PF07804">
    <property type="entry name" value="HipA_C"/>
    <property type="match status" value="1"/>
</dbReference>
<comment type="caution">
    <text evidence="4">The sequence shown here is derived from an EMBL/GenBank/DDBJ whole genome shotgun (WGS) entry which is preliminary data.</text>
</comment>
<organism evidence="4 5">
    <name type="scientific">Sphaerimonospora thailandensis</name>
    <dbReference type="NCBI Taxonomy" id="795644"/>
    <lineage>
        <taxon>Bacteria</taxon>
        <taxon>Bacillati</taxon>
        <taxon>Actinomycetota</taxon>
        <taxon>Actinomycetes</taxon>
        <taxon>Streptosporangiales</taxon>
        <taxon>Streptosporangiaceae</taxon>
        <taxon>Sphaerimonospora</taxon>
    </lineage>
</organism>
<name>A0A8J3VY90_9ACTN</name>
<dbReference type="AlphaFoldDB" id="A0A8J3VY90"/>
<dbReference type="Proteomes" id="UP000610966">
    <property type="component" value="Unassembled WGS sequence"/>
</dbReference>
<keyword evidence="5" id="KW-1185">Reference proteome</keyword>
<accession>A0A8J3VY90</accession>
<dbReference type="GO" id="GO:0016301">
    <property type="term" value="F:kinase activity"/>
    <property type="evidence" value="ECO:0007669"/>
    <property type="project" value="UniProtKB-KW"/>
</dbReference>
<dbReference type="EMBL" id="BOOG01000017">
    <property type="protein sequence ID" value="GIH69754.1"/>
    <property type="molecule type" value="Genomic_DNA"/>
</dbReference>
<keyword evidence="1" id="KW-0808">Transferase</keyword>
<evidence type="ECO:0000256" key="1">
    <source>
        <dbReference type="ARBA" id="ARBA00022679"/>
    </source>
</evidence>
<evidence type="ECO:0000313" key="5">
    <source>
        <dbReference type="Proteomes" id="UP000610966"/>
    </source>
</evidence>
<evidence type="ECO:0000259" key="3">
    <source>
        <dbReference type="Pfam" id="PF07804"/>
    </source>
</evidence>
<dbReference type="Gene3D" id="1.10.1070.20">
    <property type="match status" value="1"/>
</dbReference>
<evidence type="ECO:0000256" key="2">
    <source>
        <dbReference type="ARBA" id="ARBA00022777"/>
    </source>
</evidence>
<proteinExistence type="predicted"/>
<protein>
    <recommendedName>
        <fullName evidence="3">HipA-like C-terminal domain-containing protein</fullName>
    </recommendedName>
</protein>